<comment type="caution">
    <text evidence="2">The sequence shown here is derived from an EMBL/GenBank/DDBJ whole genome shotgun (WGS) entry which is preliminary data.</text>
</comment>
<reference evidence="2" key="1">
    <citation type="submission" date="2022-12" db="EMBL/GenBank/DDBJ databases">
        <authorList>
            <person name="Brejova B."/>
        </authorList>
    </citation>
    <scope>NUCLEOTIDE SEQUENCE</scope>
</reference>
<evidence type="ECO:0000313" key="2">
    <source>
        <dbReference type="EMBL" id="CAI5758830.1"/>
    </source>
</evidence>
<evidence type="ECO:0000256" key="1">
    <source>
        <dbReference type="SAM" id="MobiDB-lite"/>
    </source>
</evidence>
<dbReference type="SUPFAM" id="SSF50978">
    <property type="entry name" value="WD40 repeat-like"/>
    <property type="match status" value="1"/>
</dbReference>
<protein>
    <recommendedName>
        <fullName evidence="4">SPS-sensor component PTR3</fullName>
    </recommendedName>
</protein>
<dbReference type="EMBL" id="CANTUO010000003">
    <property type="protein sequence ID" value="CAI5758830.1"/>
    <property type="molecule type" value="Genomic_DNA"/>
</dbReference>
<keyword evidence="3" id="KW-1185">Reference proteome</keyword>
<dbReference type="Proteomes" id="UP001152885">
    <property type="component" value="Unassembled WGS sequence"/>
</dbReference>
<dbReference type="AlphaFoldDB" id="A0A9W4TYU5"/>
<dbReference type="InterPro" id="IPR015943">
    <property type="entry name" value="WD40/YVTN_repeat-like_dom_sf"/>
</dbReference>
<sequence length="639" mass="72902">MDNKLFISLENLLRLPGSNRVANDASILTCGCIVSEQQFLLNGVSTCQICQKTNVSILSEIGPLRDLYQILQQQSQSNRRRSSSKRSIKSSNIDDHESTDLMGLFYKFAKEEQIDHGSKIDPTDIKNPVSEPPSIKSLSLSPTNYKLENKPHSSSVENQFEKNLFESLNEQKEYNFSKCYPFHRQLITFPTNQLKFNFPIPFTGNTIKKAICSSIYSFLNLQNALEVTRFVIINEKRWELYEYAVPTSDTRSSVKPKLICCGKSTGEYGESLNNLTFSIDNEIIIRNDFNKNDKDSKIDLKEVLSNYDQMYCKLTKNFLVISGTKGVMRVFNIDPESTEYKLGQPIYTYLTNFPIRCIAISPNESLIACGITAKERMSNLEQPFVILHRLVFNNKLENVDPITITIPYRDPIKIINFNSTSSHLIIATTWESRYLIIKLKTDNNYRKPRLIWSEIVYTKEFENNNETNLMMSNESITDVQFGNQYSNTVIITSCSLKKTPPIIIRLDGASIDENDSIENHHEDYHLKSSEIISRFSEIGSLIHKVAISPRNDGLILLDKDGKLYLISSPNFNKYQKKFIVLLGEVANSERFSESASVIFSPDGGKVFTIDRKCNFQVFDFTKGIPGDDPNVVKCKIINV</sequence>
<feature type="region of interest" description="Disordered" evidence="1">
    <location>
        <begin position="117"/>
        <end position="142"/>
    </location>
</feature>
<evidence type="ECO:0008006" key="4">
    <source>
        <dbReference type="Google" id="ProtNLM"/>
    </source>
</evidence>
<accession>A0A9W4TYU5</accession>
<evidence type="ECO:0000313" key="3">
    <source>
        <dbReference type="Proteomes" id="UP001152885"/>
    </source>
</evidence>
<gene>
    <name evidence="2" type="ORF">CANVERA_P3342</name>
</gene>
<feature type="region of interest" description="Disordered" evidence="1">
    <location>
        <begin position="73"/>
        <end position="95"/>
    </location>
</feature>
<dbReference type="InterPro" id="IPR036322">
    <property type="entry name" value="WD40_repeat_dom_sf"/>
</dbReference>
<name>A0A9W4TYU5_9ASCO</name>
<organism evidence="2 3">
    <name type="scientific">Candida verbasci</name>
    <dbReference type="NCBI Taxonomy" id="1227364"/>
    <lineage>
        <taxon>Eukaryota</taxon>
        <taxon>Fungi</taxon>
        <taxon>Dikarya</taxon>
        <taxon>Ascomycota</taxon>
        <taxon>Saccharomycotina</taxon>
        <taxon>Pichiomycetes</taxon>
        <taxon>Debaryomycetaceae</taxon>
        <taxon>Candida/Lodderomyces clade</taxon>
        <taxon>Candida</taxon>
    </lineage>
</organism>
<dbReference type="Gene3D" id="2.130.10.10">
    <property type="entry name" value="YVTN repeat-like/Quinoprotein amine dehydrogenase"/>
    <property type="match status" value="1"/>
</dbReference>
<dbReference type="OrthoDB" id="5324744at2759"/>
<proteinExistence type="predicted"/>
<feature type="compositionally biased region" description="Basic residues" evidence="1">
    <location>
        <begin position="78"/>
        <end position="88"/>
    </location>
</feature>